<dbReference type="RefSeq" id="WP_020515342.1">
    <property type="nucleotide sequence ID" value="NZ_JBIAZU010000009.1"/>
</dbReference>
<evidence type="ECO:0000313" key="5">
    <source>
        <dbReference type="Proteomes" id="UP001602245"/>
    </source>
</evidence>
<name>A0ABW6WX57_9ACTN</name>
<feature type="transmembrane region" description="Helical" evidence="2">
    <location>
        <begin position="548"/>
        <end position="570"/>
    </location>
</feature>
<keyword evidence="2" id="KW-0472">Membrane</keyword>
<organism evidence="4 5">
    <name type="scientific">Paractinoplanes globisporus</name>
    <dbReference type="NCBI Taxonomy" id="113565"/>
    <lineage>
        <taxon>Bacteria</taxon>
        <taxon>Bacillati</taxon>
        <taxon>Actinomycetota</taxon>
        <taxon>Actinomycetes</taxon>
        <taxon>Micromonosporales</taxon>
        <taxon>Micromonosporaceae</taxon>
        <taxon>Paractinoplanes</taxon>
    </lineage>
</organism>
<reference evidence="4 5" key="1">
    <citation type="submission" date="2024-10" db="EMBL/GenBank/DDBJ databases">
        <title>The Natural Products Discovery Center: Release of the First 8490 Sequenced Strains for Exploring Actinobacteria Biosynthetic Diversity.</title>
        <authorList>
            <person name="Kalkreuter E."/>
            <person name="Kautsar S.A."/>
            <person name="Yang D."/>
            <person name="Bader C.D."/>
            <person name="Teijaro C.N."/>
            <person name="Fluegel L."/>
            <person name="Davis C.M."/>
            <person name="Simpson J.R."/>
            <person name="Lauterbach L."/>
            <person name="Steele A.D."/>
            <person name="Gui C."/>
            <person name="Meng S."/>
            <person name="Li G."/>
            <person name="Viehrig K."/>
            <person name="Ye F."/>
            <person name="Su P."/>
            <person name="Kiefer A.F."/>
            <person name="Nichols A."/>
            <person name="Cepeda A.J."/>
            <person name="Yan W."/>
            <person name="Fan B."/>
            <person name="Jiang Y."/>
            <person name="Adhikari A."/>
            <person name="Zheng C.-J."/>
            <person name="Schuster L."/>
            <person name="Cowan T.M."/>
            <person name="Smanski M.J."/>
            <person name="Chevrette M.G."/>
            <person name="De Carvalho L.P.S."/>
            <person name="Shen B."/>
        </authorList>
    </citation>
    <scope>NUCLEOTIDE SEQUENCE [LARGE SCALE GENOMIC DNA]</scope>
    <source>
        <strain evidence="4 5">NPDC000087</strain>
    </source>
</reference>
<feature type="chain" id="PRO_5047227900" description="Gram-positive cocci surface proteins LPxTG domain-containing protein" evidence="3">
    <location>
        <begin position="29"/>
        <end position="577"/>
    </location>
</feature>
<proteinExistence type="predicted"/>
<evidence type="ECO:0000256" key="2">
    <source>
        <dbReference type="SAM" id="Phobius"/>
    </source>
</evidence>
<keyword evidence="3" id="KW-0732">Signal</keyword>
<feature type="region of interest" description="Disordered" evidence="1">
    <location>
        <begin position="239"/>
        <end position="265"/>
    </location>
</feature>
<dbReference type="EMBL" id="JBIAZU010000009">
    <property type="protein sequence ID" value="MFF5296882.1"/>
    <property type="molecule type" value="Genomic_DNA"/>
</dbReference>
<feature type="region of interest" description="Disordered" evidence="1">
    <location>
        <begin position="135"/>
        <end position="194"/>
    </location>
</feature>
<feature type="region of interest" description="Disordered" evidence="1">
    <location>
        <begin position="54"/>
        <end position="104"/>
    </location>
</feature>
<keyword evidence="2" id="KW-1133">Transmembrane helix</keyword>
<feature type="compositionally biased region" description="Basic and acidic residues" evidence="1">
    <location>
        <begin position="54"/>
        <end position="69"/>
    </location>
</feature>
<gene>
    <name evidence="4" type="ORF">ACFY35_46255</name>
</gene>
<keyword evidence="5" id="KW-1185">Reference proteome</keyword>
<evidence type="ECO:0000256" key="3">
    <source>
        <dbReference type="SAM" id="SignalP"/>
    </source>
</evidence>
<feature type="compositionally biased region" description="Gly residues" evidence="1">
    <location>
        <begin position="150"/>
        <end position="178"/>
    </location>
</feature>
<comment type="caution">
    <text evidence="4">The sequence shown here is derived from an EMBL/GenBank/DDBJ whole genome shotgun (WGS) entry which is preliminary data.</text>
</comment>
<accession>A0ABW6WX57</accession>
<keyword evidence="2" id="KW-0812">Transmembrane</keyword>
<protein>
    <recommendedName>
        <fullName evidence="6">Gram-positive cocci surface proteins LPxTG domain-containing protein</fullName>
    </recommendedName>
</protein>
<feature type="compositionally biased region" description="Polar residues" evidence="1">
    <location>
        <begin position="245"/>
        <end position="257"/>
    </location>
</feature>
<feature type="signal peptide" evidence="3">
    <location>
        <begin position="1"/>
        <end position="28"/>
    </location>
</feature>
<dbReference type="Proteomes" id="UP001602245">
    <property type="component" value="Unassembled WGS sequence"/>
</dbReference>
<evidence type="ECO:0000313" key="4">
    <source>
        <dbReference type="EMBL" id="MFF5296882.1"/>
    </source>
</evidence>
<evidence type="ECO:0008006" key="6">
    <source>
        <dbReference type="Google" id="ProtNLM"/>
    </source>
</evidence>
<sequence>MKPARSLAASVVALGFAGSVAAPQPAFAAPAPCERAENYAAQSGAELLRIDELEIRTGGEERPVTKEPSDEAPSDEAPAAREGASDHVLTDPIDGSDEDNDTLSEGIGAVGRQLIDGVLPNNPILPPIDPVTGQPAVSGATRGVKSANTGGIGGGEPVDTSGAGGGESADTGGMGGGELPRLPGRQGGGDAAPKTARLSLSDVGLGEARAAMVATATIKSAAVARILDGQADGEPAWTEPLLQQAPPTNGRPSTRTTPAGRVGPLKIGAGNLTGRARWDAAMACGNAAGETARAQSAVHGATLLGTAGTPLVRVREKAAGMSTTALEGSDGDARTVASATVAAGTFELAGGRVKLRVLKAPSLTATMSSEGGDVRYEPAVIEVSGDGIATKRLDTAGESADVTLGAVRDATESGVLDAAGLGGLRPASRPLPLPHVPGLPTVNAPNPVSESAPATGGDTRLHITLGGERRAEKGHAIAARATAIEVSLTQGGADKDRGQSGYGGRTSAVKLDFAIGLLEAAAVAPEERMTPVDTSGAAGGLPITGPGVAGLAMAGAALLLSGIGALVLSVRRRRARA</sequence>
<evidence type="ECO:0000256" key="1">
    <source>
        <dbReference type="SAM" id="MobiDB-lite"/>
    </source>
</evidence>